<comment type="caution">
    <text evidence="2">The sequence shown here is derived from an EMBL/GenBank/DDBJ whole genome shotgun (WGS) entry which is preliminary data.</text>
</comment>
<sequence length="86" mass="9156">MGLQRAAAARRRRLGALLLGGPGYTLDSVWAGLYPGLLLMLQVAGSSLLYFLIGSGVFLGSYCSVAMKCVVLVIRLEGEKSSQRHA</sequence>
<evidence type="ECO:0000313" key="3">
    <source>
        <dbReference type="Proteomes" id="UP000823941"/>
    </source>
</evidence>
<dbReference type="EMBL" id="JAHIBW010000013">
    <property type="protein sequence ID" value="KAG7305330.1"/>
    <property type="molecule type" value="Genomic_DNA"/>
</dbReference>
<evidence type="ECO:0000313" key="2">
    <source>
        <dbReference type="EMBL" id="KAG7305330.1"/>
    </source>
</evidence>
<reference evidence="2 3" key="1">
    <citation type="submission" date="2021-06" db="EMBL/GenBank/DDBJ databases">
        <title>A haploid diamondback moth (Plutella xylostella L.) genome assembly resolves 31 chromosomes and identifies a diamide resistance mutation.</title>
        <authorList>
            <person name="Ward C.M."/>
            <person name="Perry K.D."/>
            <person name="Baker G."/>
            <person name="Powis K."/>
            <person name="Heckel D.G."/>
            <person name="Baxter S.W."/>
        </authorList>
    </citation>
    <scope>NUCLEOTIDE SEQUENCE [LARGE SCALE GENOMIC DNA]</scope>
    <source>
        <strain evidence="2 3">LV</strain>
        <tissue evidence="2">Single pupa</tissue>
    </source>
</reference>
<gene>
    <name evidence="2" type="ORF">JYU34_009392</name>
</gene>
<proteinExistence type="predicted"/>
<protein>
    <submittedName>
        <fullName evidence="2">Uncharacterized protein</fullName>
    </submittedName>
</protein>
<feature type="transmembrane region" description="Helical" evidence="1">
    <location>
        <begin position="47"/>
        <end position="74"/>
    </location>
</feature>
<keyword evidence="1" id="KW-0812">Transmembrane</keyword>
<dbReference type="Proteomes" id="UP000823941">
    <property type="component" value="Chromosome 13"/>
</dbReference>
<keyword evidence="1" id="KW-0472">Membrane</keyword>
<name>A0ABQ7QJT5_PLUXY</name>
<evidence type="ECO:0000256" key="1">
    <source>
        <dbReference type="SAM" id="Phobius"/>
    </source>
</evidence>
<keyword evidence="1" id="KW-1133">Transmembrane helix</keyword>
<accession>A0ABQ7QJT5</accession>
<keyword evidence="3" id="KW-1185">Reference proteome</keyword>
<organism evidence="2 3">
    <name type="scientific">Plutella xylostella</name>
    <name type="common">Diamondback moth</name>
    <name type="synonym">Plutella maculipennis</name>
    <dbReference type="NCBI Taxonomy" id="51655"/>
    <lineage>
        <taxon>Eukaryota</taxon>
        <taxon>Metazoa</taxon>
        <taxon>Ecdysozoa</taxon>
        <taxon>Arthropoda</taxon>
        <taxon>Hexapoda</taxon>
        <taxon>Insecta</taxon>
        <taxon>Pterygota</taxon>
        <taxon>Neoptera</taxon>
        <taxon>Endopterygota</taxon>
        <taxon>Lepidoptera</taxon>
        <taxon>Glossata</taxon>
        <taxon>Ditrysia</taxon>
        <taxon>Yponomeutoidea</taxon>
        <taxon>Plutellidae</taxon>
        <taxon>Plutella</taxon>
    </lineage>
</organism>